<evidence type="ECO:0000313" key="1">
    <source>
        <dbReference type="EMBL" id="KAJ0035261.1"/>
    </source>
</evidence>
<protein>
    <submittedName>
        <fullName evidence="1">Uncharacterized protein</fullName>
    </submittedName>
</protein>
<name>A0ACC0YGD3_9ROSI</name>
<sequence>MLIDTTEVQDINSFSRLESLKEVYGIIWMLVPIFTPVLGITIGDFLSTKEHDITSKYVFVAKNWEALVSCINFVLYVVFHT</sequence>
<comment type="caution">
    <text evidence="1">The sequence shown here is derived from an EMBL/GenBank/DDBJ whole genome shotgun (WGS) entry which is preliminary data.</text>
</comment>
<proteinExistence type="predicted"/>
<dbReference type="Proteomes" id="UP001163603">
    <property type="component" value="Chromosome 7"/>
</dbReference>
<gene>
    <name evidence="1" type="ORF">Pint_25209</name>
</gene>
<accession>A0ACC0YGD3</accession>
<keyword evidence="2" id="KW-1185">Reference proteome</keyword>
<reference evidence="2" key="1">
    <citation type="journal article" date="2023" name="G3 (Bethesda)">
        <title>Genome assembly and association tests identify interacting loci associated with vigor, precocity, and sex in interspecific pistachio rootstocks.</title>
        <authorList>
            <person name="Palmer W."/>
            <person name="Jacygrad E."/>
            <person name="Sagayaradj S."/>
            <person name="Cavanaugh K."/>
            <person name="Han R."/>
            <person name="Bertier L."/>
            <person name="Beede B."/>
            <person name="Kafkas S."/>
            <person name="Golino D."/>
            <person name="Preece J."/>
            <person name="Michelmore R."/>
        </authorList>
    </citation>
    <scope>NUCLEOTIDE SEQUENCE [LARGE SCALE GENOMIC DNA]</scope>
</reference>
<organism evidence="1 2">
    <name type="scientific">Pistacia integerrima</name>
    <dbReference type="NCBI Taxonomy" id="434235"/>
    <lineage>
        <taxon>Eukaryota</taxon>
        <taxon>Viridiplantae</taxon>
        <taxon>Streptophyta</taxon>
        <taxon>Embryophyta</taxon>
        <taxon>Tracheophyta</taxon>
        <taxon>Spermatophyta</taxon>
        <taxon>Magnoliopsida</taxon>
        <taxon>eudicotyledons</taxon>
        <taxon>Gunneridae</taxon>
        <taxon>Pentapetalae</taxon>
        <taxon>rosids</taxon>
        <taxon>malvids</taxon>
        <taxon>Sapindales</taxon>
        <taxon>Anacardiaceae</taxon>
        <taxon>Pistacia</taxon>
    </lineage>
</organism>
<evidence type="ECO:0000313" key="2">
    <source>
        <dbReference type="Proteomes" id="UP001163603"/>
    </source>
</evidence>
<dbReference type="EMBL" id="CM047742">
    <property type="protein sequence ID" value="KAJ0035261.1"/>
    <property type="molecule type" value="Genomic_DNA"/>
</dbReference>